<evidence type="ECO:0008006" key="2">
    <source>
        <dbReference type="Google" id="ProtNLM"/>
    </source>
</evidence>
<name>A0A8S5TMN3_9CAUD</name>
<reference evidence="1" key="1">
    <citation type="journal article" date="2021" name="Proc. Natl. Acad. Sci. U.S.A.">
        <title>A Catalog of Tens of Thousands of Viruses from Human Metagenomes Reveals Hidden Associations with Chronic Diseases.</title>
        <authorList>
            <person name="Tisza M.J."/>
            <person name="Buck C.B."/>
        </authorList>
    </citation>
    <scope>NUCLEOTIDE SEQUENCE</scope>
    <source>
        <strain evidence="1">Ct9UA16</strain>
    </source>
</reference>
<proteinExistence type="predicted"/>
<protein>
    <recommendedName>
        <fullName evidence="2">DUF4145 domain-containing protein</fullName>
    </recommendedName>
</protein>
<accession>A0A8S5TMN3</accession>
<evidence type="ECO:0000313" key="1">
    <source>
        <dbReference type="EMBL" id="DAF64415.1"/>
    </source>
</evidence>
<organism evidence="1">
    <name type="scientific">Siphoviridae sp. ct9UA16</name>
    <dbReference type="NCBI Taxonomy" id="2827793"/>
    <lineage>
        <taxon>Viruses</taxon>
        <taxon>Duplodnaviria</taxon>
        <taxon>Heunggongvirae</taxon>
        <taxon>Uroviricota</taxon>
        <taxon>Caudoviricetes</taxon>
    </lineage>
</organism>
<dbReference type="EMBL" id="BK032859">
    <property type="protein sequence ID" value="DAF64415.1"/>
    <property type="molecule type" value="Genomic_DNA"/>
</dbReference>
<sequence length="219" mass="25135">MPETIKYYPVKECPLCHVSFDGTHLSGYYSHAYFDDGKENLGKYFLYVTHFCYSCNQAFLGVYHNAPNGLFELLCAVPKTVRNIDFSPAINKLSPLFVSTYNEALEAEESNLLRICGLGYRKSLEYLIKDYLIYKEPDEKSKVLDTSLGTLIKNKIESNKLKTLASRSAWLGNDEAHYLKYHEEYDIQDLKEFITAIVTFFDAELSVDKALKIKSKKSQ</sequence>